<keyword evidence="4" id="KW-1185">Reference proteome</keyword>
<protein>
    <recommendedName>
        <fullName evidence="2">Metallo-beta-lactamase domain-containing protein</fullName>
    </recommendedName>
</protein>
<proteinExistence type="predicted"/>
<accession>A0A4U6QAV3</accession>
<feature type="domain" description="Metallo-beta-lactamase" evidence="2">
    <location>
        <begin position="90"/>
        <end position="284"/>
    </location>
</feature>
<dbReference type="InterPro" id="IPR001279">
    <property type="entry name" value="Metallo-B-lactamas"/>
</dbReference>
<dbReference type="PANTHER" id="PTHR15032">
    <property type="entry name" value="N-ACYL-PHOSPHATIDYLETHANOLAMINE-HYDROLYZING PHOSPHOLIPASE D"/>
    <property type="match status" value="1"/>
</dbReference>
<feature type="region of interest" description="Disordered" evidence="1">
    <location>
        <begin position="315"/>
        <end position="343"/>
    </location>
</feature>
<dbReference type="Proteomes" id="UP000306985">
    <property type="component" value="Unassembled WGS sequence"/>
</dbReference>
<dbReference type="PANTHER" id="PTHR15032:SF4">
    <property type="entry name" value="N-ACYL-PHOSPHATIDYLETHANOLAMINE-HYDROLYZING PHOSPHOLIPASE D"/>
    <property type="match status" value="1"/>
</dbReference>
<organism evidence="3 4">
    <name type="scientific">Nakamurella flava</name>
    <dbReference type="NCBI Taxonomy" id="2576308"/>
    <lineage>
        <taxon>Bacteria</taxon>
        <taxon>Bacillati</taxon>
        <taxon>Actinomycetota</taxon>
        <taxon>Actinomycetes</taxon>
        <taxon>Nakamurellales</taxon>
        <taxon>Nakamurellaceae</taxon>
        <taxon>Nakamurella</taxon>
    </lineage>
</organism>
<dbReference type="Pfam" id="PF12706">
    <property type="entry name" value="Lactamase_B_2"/>
    <property type="match status" value="1"/>
</dbReference>
<gene>
    <name evidence="3" type="ORF">FDO65_18955</name>
</gene>
<comment type="caution">
    <text evidence="3">The sequence shown here is derived from an EMBL/GenBank/DDBJ whole genome shotgun (WGS) entry which is preliminary data.</text>
</comment>
<evidence type="ECO:0000256" key="1">
    <source>
        <dbReference type="SAM" id="MobiDB-lite"/>
    </source>
</evidence>
<dbReference type="AlphaFoldDB" id="A0A4U6QAV3"/>
<evidence type="ECO:0000313" key="4">
    <source>
        <dbReference type="Proteomes" id="UP000306985"/>
    </source>
</evidence>
<dbReference type="GO" id="GO:0005737">
    <property type="term" value="C:cytoplasm"/>
    <property type="evidence" value="ECO:0007669"/>
    <property type="project" value="TreeGrafter"/>
</dbReference>
<dbReference type="OrthoDB" id="9805728at2"/>
<reference evidence="3 4" key="1">
    <citation type="submission" date="2019-05" db="EMBL/GenBank/DDBJ databases">
        <title>Nakamurella sp. N5BH11, whole genome shotgun sequence.</title>
        <authorList>
            <person name="Tuo L."/>
        </authorList>
    </citation>
    <scope>NUCLEOTIDE SEQUENCE [LARGE SCALE GENOMIC DNA]</scope>
    <source>
        <strain evidence="3 4">N5BH11</strain>
    </source>
</reference>
<evidence type="ECO:0000259" key="2">
    <source>
        <dbReference type="Pfam" id="PF12706"/>
    </source>
</evidence>
<dbReference type="InterPro" id="IPR036866">
    <property type="entry name" value="RibonucZ/Hydroxyglut_hydro"/>
</dbReference>
<sequence length="343" mass="37278">MGADADALAAAGRRSPHFADGVFHNTLPSSVVDAKGGLALVPEAIKARGRGRPDGRVPLVTTRPPAQAADCAITWLGHATTLLEIDGAFVLADPVWGNRVSPSPTVGPLRLHPMPVVVEDLPRLTAIVISHDHYDHLDLPTVRALLRWQTAPFLVPVGIGAHLRHWGVPEDRIVELDWEESHHVGDLTLTCTESRHFSGRGLTRNTTLWCSWAIAGPRHRMFFGGDTGYTPAFTGIGERHGPFDVTVLPIGAYGDQWPDIHLNPEEAAQANRDLGGGLFVPIHWASFNLAFHGWAEPVERLLTAGPDLDIVVPRPGQRIEPGGDVPHPADDPWWRTLPPAPIR</sequence>
<dbReference type="Gene3D" id="3.60.15.10">
    <property type="entry name" value="Ribonuclease Z/Hydroxyacylglutathione hydrolase-like"/>
    <property type="match status" value="1"/>
</dbReference>
<dbReference type="SUPFAM" id="SSF56281">
    <property type="entry name" value="Metallo-hydrolase/oxidoreductase"/>
    <property type="match status" value="1"/>
</dbReference>
<name>A0A4U6QAV3_9ACTN</name>
<evidence type="ECO:0000313" key="3">
    <source>
        <dbReference type="EMBL" id="TKV57147.1"/>
    </source>
</evidence>
<dbReference type="EMBL" id="SZZH01000006">
    <property type="protein sequence ID" value="TKV57147.1"/>
    <property type="molecule type" value="Genomic_DNA"/>
</dbReference>